<name>A0A2A4ZA31_9PROT</name>
<dbReference type="InterPro" id="IPR001375">
    <property type="entry name" value="Peptidase_S9_cat"/>
</dbReference>
<protein>
    <submittedName>
        <fullName evidence="7">S9 family peptidase</fullName>
    </submittedName>
</protein>
<comment type="caution">
    <text evidence="7">The sequence shown here is derived from an EMBL/GenBank/DDBJ whole genome shotgun (WGS) entry which is preliminary data.</text>
</comment>
<dbReference type="InterPro" id="IPR051543">
    <property type="entry name" value="Serine_Peptidase_S9A"/>
</dbReference>
<keyword evidence="2" id="KW-0645">Protease</keyword>
<keyword evidence="4" id="KW-0720">Serine protease</keyword>
<dbReference type="PANTHER" id="PTHR11757:SF19">
    <property type="entry name" value="PROLYL ENDOPEPTIDASE-LIKE"/>
    <property type="match status" value="1"/>
</dbReference>
<gene>
    <name evidence="7" type="ORF">COB13_02030</name>
</gene>
<dbReference type="GO" id="GO:0004252">
    <property type="term" value="F:serine-type endopeptidase activity"/>
    <property type="evidence" value="ECO:0007669"/>
    <property type="project" value="InterPro"/>
</dbReference>
<reference key="1">
    <citation type="submission" date="2017-08" db="EMBL/GenBank/DDBJ databases">
        <title>A dynamic microbial community with high functional redundancy inhabits the cold, oxic subseafloor aquifer.</title>
        <authorList>
            <person name="Tully B.J."/>
            <person name="Wheat C.G."/>
            <person name="Glazer B.T."/>
            <person name="Huber J.A."/>
        </authorList>
    </citation>
    <scope>NUCLEOTIDE SEQUENCE [LARGE SCALE GENOMIC DNA]</scope>
</reference>
<organism evidence="7">
    <name type="scientific">OCS116 cluster bacterium</name>
    <dbReference type="NCBI Taxonomy" id="2030921"/>
    <lineage>
        <taxon>Bacteria</taxon>
        <taxon>Pseudomonadati</taxon>
        <taxon>Pseudomonadota</taxon>
        <taxon>Alphaproteobacteria</taxon>
        <taxon>OCS116 cluster</taxon>
    </lineage>
</organism>
<reference evidence="7" key="2">
    <citation type="journal article" date="2018" name="ISME J.">
        <title>A dynamic microbial community with high functional redundancy inhabits the cold, oxic subseafloor aquifer.</title>
        <authorList>
            <person name="Tully B.J."/>
            <person name="Wheat C.G."/>
            <person name="Glazer B.T."/>
            <person name="Huber J.A."/>
        </authorList>
    </citation>
    <scope>NUCLEOTIDE SEQUENCE</scope>
    <source>
        <strain evidence="7">NORP83</strain>
    </source>
</reference>
<dbReference type="PANTHER" id="PTHR11757">
    <property type="entry name" value="PROTEASE FAMILY S9A OLIGOPEPTIDASE"/>
    <property type="match status" value="1"/>
</dbReference>
<evidence type="ECO:0000259" key="5">
    <source>
        <dbReference type="Pfam" id="PF00326"/>
    </source>
</evidence>
<feature type="domain" description="Peptidase S9A N-terminal" evidence="6">
    <location>
        <begin position="8"/>
        <end position="412"/>
    </location>
</feature>
<dbReference type="Pfam" id="PF00326">
    <property type="entry name" value="Peptidase_S9"/>
    <property type="match status" value="1"/>
</dbReference>
<dbReference type="Gene3D" id="3.40.50.1820">
    <property type="entry name" value="alpha/beta hydrolase"/>
    <property type="match status" value="1"/>
</dbReference>
<comment type="similarity">
    <text evidence="1">Belongs to the peptidase S9A family.</text>
</comment>
<dbReference type="AlphaFoldDB" id="A0A2A4ZA31"/>
<dbReference type="SUPFAM" id="SSF50993">
    <property type="entry name" value="Peptidase/esterase 'gauge' domain"/>
    <property type="match status" value="1"/>
</dbReference>
<dbReference type="GO" id="GO:0006508">
    <property type="term" value="P:proteolysis"/>
    <property type="evidence" value="ECO:0007669"/>
    <property type="project" value="UniProtKB-KW"/>
</dbReference>
<evidence type="ECO:0000256" key="2">
    <source>
        <dbReference type="ARBA" id="ARBA00022670"/>
    </source>
</evidence>
<dbReference type="SUPFAM" id="SSF53474">
    <property type="entry name" value="alpha/beta-Hydrolases"/>
    <property type="match status" value="1"/>
</dbReference>
<dbReference type="Pfam" id="PF02897">
    <property type="entry name" value="Peptidase_S9_N"/>
    <property type="match status" value="1"/>
</dbReference>
<dbReference type="InterPro" id="IPR029058">
    <property type="entry name" value="AB_hydrolase_fold"/>
</dbReference>
<dbReference type="EMBL" id="NVUS01000002">
    <property type="protein sequence ID" value="PCJ03428.1"/>
    <property type="molecule type" value="Genomic_DNA"/>
</dbReference>
<evidence type="ECO:0000256" key="1">
    <source>
        <dbReference type="ARBA" id="ARBA00005228"/>
    </source>
</evidence>
<dbReference type="PRINTS" id="PR00862">
    <property type="entry name" value="PROLIGOPTASE"/>
</dbReference>
<dbReference type="InterPro" id="IPR002470">
    <property type="entry name" value="Peptidase_S9A"/>
</dbReference>
<feature type="domain" description="Peptidase S9 prolyl oligopeptidase catalytic" evidence="5">
    <location>
        <begin position="472"/>
        <end position="687"/>
    </location>
</feature>
<proteinExistence type="inferred from homology"/>
<evidence type="ECO:0000256" key="4">
    <source>
        <dbReference type="ARBA" id="ARBA00022825"/>
    </source>
</evidence>
<evidence type="ECO:0000313" key="7">
    <source>
        <dbReference type="EMBL" id="PCJ03428.1"/>
    </source>
</evidence>
<sequence>MITKPICPKIPKIDTHHGISRTDNYAWLRDDKWQDVLRDPQILDADIRQHLEAENVYTLDKLSDTLGLQDDLYKEMRGRIKEDDSSVPLKDGAYLYGVRFETGKEYAIHYRTRIATDKQEILIDGNVLAEGEKYFRIIDVAQSPDHRYIAYGVDVKGSEKYTIKVIDTRTGKLLDDEISETTGGITWAADSHTFFYTKVDDNHRPSEVYLHALGQSKDQLTFRENDSGLFVNVGKTQDGAYILIDASDHESSELYIINAQSPSDAPKLLLARSDMHEYSVEHYDGYFYILSNLDEREDFAIFKTKVDDFVPQNWQEVIPYEAGTLIMSCGTLNGWLIWLQRKNGLPSIQVLDLKSNEQHAVSFDEQAYSLGLSIGLEFDTDDIRFIYSSPTTPAQTFDYNLRSKKRVLIKQQEIPSGHKVSDYVTKRLFATGHDGVQIPITILHKAGLVLDGNAPMLLYGYGSYGYSMPAGFNSKMLSLVDRGFVYAIAHIRGGMEKGYHWYKSAKRETKTNSFKDFISCANYLIEQKYSRAGHIIAEGRSAGGLLMGAVNNMAPELWGAVISEVPFVDVLTTMLDDTLPLTPPEWPEWGNPIESAEAYKNIAAYSPYDQVAAKNYPAVLAVGGLTDPRVTYWEPAKWVAKLREFNTSDQDILLYTEMEAGHGGASGRFESLKEDARLYAFAIKALGLLETK</sequence>
<accession>A0A2A4ZA31</accession>
<evidence type="ECO:0000259" key="6">
    <source>
        <dbReference type="Pfam" id="PF02897"/>
    </source>
</evidence>
<evidence type="ECO:0000256" key="3">
    <source>
        <dbReference type="ARBA" id="ARBA00022801"/>
    </source>
</evidence>
<dbReference type="Gene3D" id="2.130.10.120">
    <property type="entry name" value="Prolyl oligopeptidase, N-terminal domain"/>
    <property type="match status" value="1"/>
</dbReference>
<keyword evidence="3" id="KW-0378">Hydrolase</keyword>
<dbReference type="InterPro" id="IPR023302">
    <property type="entry name" value="Pept_S9A_N"/>
</dbReference>